<dbReference type="Proteomes" id="UP001054945">
    <property type="component" value="Unassembled WGS sequence"/>
</dbReference>
<evidence type="ECO:0000313" key="2">
    <source>
        <dbReference type="EMBL" id="GIZ02483.1"/>
    </source>
</evidence>
<comment type="caution">
    <text evidence="2">The sequence shown here is derived from an EMBL/GenBank/DDBJ whole genome shotgun (WGS) entry which is preliminary data.</text>
</comment>
<evidence type="ECO:0000256" key="1">
    <source>
        <dbReference type="SAM" id="MobiDB-lite"/>
    </source>
</evidence>
<reference evidence="2 3" key="1">
    <citation type="submission" date="2021-06" db="EMBL/GenBank/DDBJ databases">
        <title>Caerostris extrusa draft genome.</title>
        <authorList>
            <person name="Kono N."/>
            <person name="Arakawa K."/>
        </authorList>
    </citation>
    <scope>NUCLEOTIDE SEQUENCE [LARGE SCALE GENOMIC DNA]</scope>
</reference>
<keyword evidence="3" id="KW-1185">Reference proteome</keyword>
<proteinExistence type="predicted"/>
<name>A0AAV4Y625_CAEEX</name>
<dbReference type="EMBL" id="BPLR01018816">
    <property type="protein sequence ID" value="GIZ02483.1"/>
    <property type="molecule type" value="Genomic_DNA"/>
</dbReference>
<feature type="region of interest" description="Disordered" evidence="1">
    <location>
        <begin position="1"/>
        <end position="21"/>
    </location>
</feature>
<evidence type="ECO:0000313" key="3">
    <source>
        <dbReference type="Proteomes" id="UP001054945"/>
    </source>
</evidence>
<accession>A0AAV4Y625</accession>
<feature type="compositionally biased region" description="Polar residues" evidence="1">
    <location>
        <begin position="91"/>
        <end position="100"/>
    </location>
</feature>
<sequence length="100" mass="11343">MVEEVDETRTKRPSCTEPDRVLSSSIRRKRLILVLSQCPAPLPPNRDDVCARMSYQDPQPHSFGTAPTPIELLQSPKTAPPSHPRFPLETFQFSPRTEQC</sequence>
<protein>
    <submittedName>
        <fullName evidence="2">Uncharacterized protein</fullName>
    </submittedName>
</protein>
<gene>
    <name evidence="2" type="ORF">CEXT_728691</name>
</gene>
<organism evidence="2 3">
    <name type="scientific">Caerostris extrusa</name>
    <name type="common">Bark spider</name>
    <name type="synonym">Caerostris bankana</name>
    <dbReference type="NCBI Taxonomy" id="172846"/>
    <lineage>
        <taxon>Eukaryota</taxon>
        <taxon>Metazoa</taxon>
        <taxon>Ecdysozoa</taxon>
        <taxon>Arthropoda</taxon>
        <taxon>Chelicerata</taxon>
        <taxon>Arachnida</taxon>
        <taxon>Araneae</taxon>
        <taxon>Araneomorphae</taxon>
        <taxon>Entelegynae</taxon>
        <taxon>Araneoidea</taxon>
        <taxon>Araneidae</taxon>
        <taxon>Caerostris</taxon>
    </lineage>
</organism>
<feature type="region of interest" description="Disordered" evidence="1">
    <location>
        <begin position="49"/>
        <end position="100"/>
    </location>
</feature>
<dbReference type="AlphaFoldDB" id="A0AAV4Y625"/>